<reference evidence="2" key="2">
    <citation type="journal article" date="2020" name="Nat. Commun.">
        <title>Large-scale genome sequencing of mycorrhizal fungi provides insights into the early evolution of symbiotic traits.</title>
        <authorList>
            <person name="Miyauchi S."/>
            <person name="Kiss E."/>
            <person name="Kuo A."/>
            <person name="Drula E."/>
            <person name="Kohler A."/>
            <person name="Sanchez-Garcia M."/>
            <person name="Morin E."/>
            <person name="Andreopoulos B."/>
            <person name="Barry K.W."/>
            <person name="Bonito G."/>
            <person name="Buee M."/>
            <person name="Carver A."/>
            <person name="Chen C."/>
            <person name="Cichocki N."/>
            <person name="Clum A."/>
            <person name="Culley D."/>
            <person name="Crous P.W."/>
            <person name="Fauchery L."/>
            <person name="Girlanda M."/>
            <person name="Hayes R.D."/>
            <person name="Keri Z."/>
            <person name="LaButti K."/>
            <person name="Lipzen A."/>
            <person name="Lombard V."/>
            <person name="Magnuson J."/>
            <person name="Maillard F."/>
            <person name="Murat C."/>
            <person name="Nolan M."/>
            <person name="Ohm R.A."/>
            <person name="Pangilinan J."/>
            <person name="Pereira M.F."/>
            <person name="Perotto S."/>
            <person name="Peter M."/>
            <person name="Pfister S."/>
            <person name="Riley R."/>
            <person name="Sitrit Y."/>
            <person name="Stielow J.B."/>
            <person name="Szollosi G."/>
            <person name="Zifcakova L."/>
            <person name="Stursova M."/>
            <person name="Spatafora J.W."/>
            <person name="Tedersoo L."/>
            <person name="Vaario L.M."/>
            <person name="Yamada A."/>
            <person name="Yan M."/>
            <person name="Wang P."/>
            <person name="Xu J."/>
            <person name="Bruns T."/>
            <person name="Baldrian P."/>
            <person name="Vilgalys R."/>
            <person name="Dunand C."/>
            <person name="Henrissat B."/>
            <person name="Grigoriev I.V."/>
            <person name="Hibbett D."/>
            <person name="Nagy L.G."/>
            <person name="Martin F.M."/>
        </authorList>
    </citation>
    <scope>NUCLEOTIDE SEQUENCE</scope>
    <source>
        <strain evidence="2">BED1</strain>
    </source>
</reference>
<dbReference type="AlphaFoldDB" id="A0AAD4BHV5"/>
<comment type="caution">
    <text evidence="2">The sequence shown here is derived from an EMBL/GenBank/DDBJ whole genome shotgun (WGS) entry which is preliminary data.</text>
</comment>
<sequence length="146" mass="16399">MSTYVHIENRRLHTPWQDFFVKMGPSDLQGPFSLEPRTRLARTPCTSHCNRPTCRGLMDAREIRPAYVPETFPPSPSPAATLRRSSHSQGGCQLTTDRVRGYEAHESASETTCAAGCTGTRRPCLDLFLHVNLGPRGDQMWRQRSA</sequence>
<evidence type="ECO:0000313" key="2">
    <source>
        <dbReference type="EMBL" id="KAF8431425.1"/>
    </source>
</evidence>
<keyword evidence="3" id="KW-1185">Reference proteome</keyword>
<dbReference type="Proteomes" id="UP001194468">
    <property type="component" value="Unassembled WGS sequence"/>
</dbReference>
<organism evidence="2 3">
    <name type="scientific">Boletus edulis BED1</name>
    <dbReference type="NCBI Taxonomy" id="1328754"/>
    <lineage>
        <taxon>Eukaryota</taxon>
        <taxon>Fungi</taxon>
        <taxon>Dikarya</taxon>
        <taxon>Basidiomycota</taxon>
        <taxon>Agaricomycotina</taxon>
        <taxon>Agaricomycetes</taxon>
        <taxon>Agaricomycetidae</taxon>
        <taxon>Boletales</taxon>
        <taxon>Boletineae</taxon>
        <taxon>Boletaceae</taxon>
        <taxon>Boletoideae</taxon>
        <taxon>Boletus</taxon>
    </lineage>
</organism>
<evidence type="ECO:0000313" key="3">
    <source>
        <dbReference type="Proteomes" id="UP001194468"/>
    </source>
</evidence>
<dbReference type="EMBL" id="WHUW01000050">
    <property type="protein sequence ID" value="KAF8431425.1"/>
    <property type="molecule type" value="Genomic_DNA"/>
</dbReference>
<feature type="region of interest" description="Disordered" evidence="1">
    <location>
        <begin position="71"/>
        <end position="92"/>
    </location>
</feature>
<protein>
    <submittedName>
        <fullName evidence="2">Uncharacterized protein</fullName>
    </submittedName>
</protein>
<reference evidence="2" key="1">
    <citation type="submission" date="2019-10" db="EMBL/GenBank/DDBJ databases">
        <authorList>
            <consortium name="DOE Joint Genome Institute"/>
            <person name="Kuo A."/>
            <person name="Miyauchi S."/>
            <person name="Kiss E."/>
            <person name="Drula E."/>
            <person name="Kohler A."/>
            <person name="Sanchez-Garcia M."/>
            <person name="Andreopoulos B."/>
            <person name="Barry K.W."/>
            <person name="Bonito G."/>
            <person name="Buee M."/>
            <person name="Carver A."/>
            <person name="Chen C."/>
            <person name="Cichocki N."/>
            <person name="Clum A."/>
            <person name="Culley D."/>
            <person name="Crous P.W."/>
            <person name="Fauchery L."/>
            <person name="Girlanda M."/>
            <person name="Hayes R."/>
            <person name="Keri Z."/>
            <person name="LaButti K."/>
            <person name="Lipzen A."/>
            <person name="Lombard V."/>
            <person name="Magnuson J."/>
            <person name="Maillard F."/>
            <person name="Morin E."/>
            <person name="Murat C."/>
            <person name="Nolan M."/>
            <person name="Ohm R."/>
            <person name="Pangilinan J."/>
            <person name="Pereira M."/>
            <person name="Perotto S."/>
            <person name="Peter M."/>
            <person name="Riley R."/>
            <person name="Sitrit Y."/>
            <person name="Stielow B."/>
            <person name="Szollosi G."/>
            <person name="Zifcakova L."/>
            <person name="Stursova M."/>
            <person name="Spatafora J.W."/>
            <person name="Tedersoo L."/>
            <person name="Vaario L.-M."/>
            <person name="Yamada A."/>
            <person name="Yan M."/>
            <person name="Wang P."/>
            <person name="Xu J."/>
            <person name="Bruns T."/>
            <person name="Baldrian P."/>
            <person name="Vilgalys R."/>
            <person name="Henrissat B."/>
            <person name="Grigoriev I.V."/>
            <person name="Hibbett D."/>
            <person name="Nagy L.G."/>
            <person name="Martin F.M."/>
        </authorList>
    </citation>
    <scope>NUCLEOTIDE SEQUENCE</scope>
    <source>
        <strain evidence="2">BED1</strain>
    </source>
</reference>
<proteinExistence type="predicted"/>
<evidence type="ECO:0000256" key="1">
    <source>
        <dbReference type="SAM" id="MobiDB-lite"/>
    </source>
</evidence>
<accession>A0AAD4BHV5</accession>
<name>A0AAD4BHV5_BOLED</name>
<gene>
    <name evidence="2" type="ORF">L210DRAFT_3560266</name>
</gene>